<feature type="coiled-coil region" evidence="9">
    <location>
        <begin position="390"/>
        <end position="419"/>
    </location>
</feature>
<evidence type="ECO:0000313" key="13">
    <source>
        <dbReference type="Proteomes" id="UP001374584"/>
    </source>
</evidence>
<evidence type="ECO:0000256" key="8">
    <source>
        <dbReference type="ARBA" id="ARBA00023054"/>
    </source>
</evidence>
<dbReference type="CDD" id="cd14066">
    <property type="entry name" value="STKc_IRAK"/>
    <property type="match status" value="1"/>
</dbReference>
<evidence type="ECO:0000256" key="6">
    <source>
        <dbReference type="ARBA" id="ARBA00022786"/>
    </source>
</evidence>
<dbReference type="PANTHER" id="PTHR45647:SF135">
    <property type="entry name" value="ADENINE NUCLEOTIDE ALPHA HYDROLASE-LIKE DOMAIN KINASE"/>
    <property type="match status" value="1"/>
</dbReference>
<feature type="compositionally biased region" description="Polar residues" evidence="10">
    <location>
        <begin position="770"/>
        <end position="780"/>
    </location>
</feature>
<dbReference type="InterPro" id="IPR000719">
    <property type="entry name" value="Prot_kinase_dom"/>
</dbReference>
<dbReference type="SMART" id="SM00220">
    <property type="entry name" value="S_TKc"/>
    <property type="match status" value="1"/>
</dbReference>
<feature type="region of interest" description="Disordered" evidence="10">
    <location>
        <begin position="312"/>
        <end position="333"/>
    </location>
</feature>
<evidence type="ECO:0000313" key="12">
    <source>
        <dbReference type="EMBL" id="KAK7377341.1"/>
    </source>
</evidence>
<dbReference type="GO" id="GO:0004672">
    <property type="term" value="F:protein kinase activity"/>
    <property type="evidence" value="ECO:0007669"/>
    <property type="project" value="InterPro"/>
</dbReference>
<feature type="domain" description="Protein kinase" evidence="11">
    <location>
        <begin position="464"/>
        <end position="743"/>
    </location>
</feature>
<keyword evidence="13" id="KW-1185">Reference proteome</keyword>
<dbReference type="FunFam" id="1.10.510.10:FF:000498">
    <property type="entry name" value="U-box domain-containing protein 51"/>
    <property type="match status" value="1"/>
</dbReference>
<organism evidence="12 13">
    <name type="scientific">Phaseolus coccineus</name>
    <name type="common">Scarlet runner bean</name>
    <name type="synonym">Phaseolus multiflorus</name>
    <dbReference type="NCBI Taxonomy" id="3886"/>
    <lineage>
        <taxon>Eukaryota</taxon>
        <taxon>Viridiplantae</taxon>
        <taxon>Streptophyta</taxon>
        <taxon>Embryophyta</taxon>
        <taxon>Tracheophyta</taxon>
        <taxon>Spermatophyta</taxon>
        <taxon>Magnoliopsida</taxon>
        <taxon>eudicotyledons</taxon>
        <taxon>Gunneridae</taxon>
        <taxon>Pentapetalae</taxon>
        <taxon>rosids</taxon>
        <taxon>fabids</taxon>
        <taxon>Fabales</taxon>
        <taxon>Fabaceae</taxon>
        <taxon>Papilionoideae</taxon>
        <taxon>50 kb inversion clade</taxon>
        <taxon>NPAAA clade</taxon>
        <taxon>indigoferoid/millettioid clade</taxon>
        <taxon>Phaseoleae</taxon>
        <taxon>Phaseolus</taxon>
    </lineage>
</organism>
<dbReference type="Gene3D" id="1.10.510.10">
    <property type="entry name" value="Transferase(Phosphotransferase) domain 1"/>
    <property type="match status" value="1"/>
</dbReference>
<evidence type="ECO:0000256" key="9">
    <source>
        <dbReference type="SAM" id="Coils"/>
    </source>
</evidence>
<keyword evidence="8 9" id="KW-0175">Coiled coil</keyword>
<dbReference type="CDD" id="cd01989">
    <property type="entry name" value="USP_STK_Ubox_N"/>
    <property type="match status" value="1"/>
</dbReference>
<dbReference type="InterPro" id="IPR008271">
    <property type="entry name" value="Ser/Thr_kinase_AS"/>
</dbReference>
<sequence>MWLQKHHCDKKDGVNGIVAVAIDSDKGSQSALKWTIDHLLTKGSNVVLIHVKHKPSSLYPSVSLVNPRANGIGEHALVCKDPDEQTKEVFHPYRVFCARKDIHCKDTVIEDVDVAKALIEYASQYAIEHLVIGSSHKGGFLRRFKIADVPGTVSKGAPDFCTVYVVAKGKIQSMRSASRAAPAFSPLQNQLTQPEPRLPLANNVKGLERRSFEAPPRVSYDGSDSFRSPFTRRGVNNDRYGEISVPETDISFVSSKRSSTDRLFPSMYTNNNHSETGISNPRLSYSSDIDGNNYSFESVHFGRRSMDISSDFSSFSQESEGLSSTTSQGMDDAEAEMRRLKLELEQTMEMYNNACKEALTAKQKTVELQRWKIEEEKRMEEARLAEEAALAIIEKEKAISKAALETAEAQKRIAELESQKRINAEMKAFRETEEKIKAVNALSNNGLRYRRYTIEAIEAATNFFTESQKIGEGGYGPVYKCFLDHTPVAVKVLRPDAAQGRSQFQREVEVLSCIRHPNMVLLLGACPEYGCLVYEYMANGSLDDCLFCRGNVPPIPWQLRFKIAAEIGTGLLFLHQTKPEPLVHRDLKPANILLDRNYVAKISDVGLARLVPPSVADNVTQYRMTSAAGTFCYIDPEYQQTGMLGVKSDIYSLGIIFLQILTARPPMGLTHHVERAIEKGTFVDMLDPKVPDWPTEDALIFAKIAVRCAELRRRDRPDLGKEVLPELNRLRELAESHDHYPMFGGYVSPSNQSQVSLQLDEASSPLPHSGESSRNASSPV</sequence>
<evidence type="ECO:0000256" key="7">
    <source>
        <dbReference type="ARBA" id="ARBA00022840"/>
    </source>
</evidence>
<evidence type="ECO:0000256" key="10">
    <source>
        <dbReference type="SAM" id="MobiDB-lite"/>
    </source>
</evidence>
<evidence type="ECO:0000256" key="5">
    <source>
        <dbReference type="ARBA" id="ARBA00022741"/>
    </source>
</evidence>
<dbReference type="EC" id="2.3.2.27" evidence="3"/>
<dbReference type="Gene3D" id="3.40.50.620">
    <property type="entry name" value="HUPs"/>
    <property type="match status" value="1"/>
</dbReference>
<dbReference type="InterPro" id="IPR011009">
    <property type="entry name" value="Kinase-like_dom_sf"/>
</dbReference>
<dbReference type="AlphaFoldDB" id="A0AAN9NQI2"/>
<evidence type="ECO:0000256" key="2">
    <source>
        <dbReference type="ARBA" id="ARBA00004906"/>
    </source>
</evidence>
<dbReference type="GO" id="GO:0061630">
    <property type="term" value="F:ubiquitin protein ligase activity"/>
    <property type="evidence" value="ECO:0007669"/>
    <property type="project" value="UniProtKB-EC"/>
</dbReference>
<feature type="compositionally biased region" description="Low complexity" evidence="10">
    <location>
        <begin position="312"/>
        <end position="324"/>
    </location>
</feature>
<keyword evidence="7" id="KW-0067">ATP-binding</keyword>
<dbReference type="GO" id="GO:0005524">
    <property type="term" value="F:ATP binding"/>
    <property type="evidence" value="ECO:0007669"/>
    <property type="project" value="UniProtKB-KW"/>
</dbReference>
<keyword evidence="5" id="KW-0547">Nucleotide-binding</keyword>
<keyword evidence="4" id="KW-0808">Transferase</keyword>
<name>A0AAN9NQI2_PHACN</name>
<evidence type="ECO:0000259" key="11">
    <source>
        <dbReference type="PROSITE" id="PS50011"/>
    </source>
</evidence>
<comment type="pathway">
    <text evidence="2">Protein modification; protein ubiquitination.</text>
</comment>
<feature type="compositionally biased region" description="Polar residues" evidence="10">
    <location>
        <begin position="748"/>
        <end position="757"/>
    </location>
</feature>
<dbReference type="PROSITE" id="PS00108">
    <property type="entry name" value="PROTEIN_KINASE_ST"/>
    <property type="match status" value="1"/>
</dbReference>
<comment type="catalytic activity">
    <reaction evidence="1">
        <text>S-ubiquitinyl-[E2 ubiquitin-conjugating enzyme]-L-cysteine + [acceptor protein]-L-lysine = [E2 ubiquitin-conjugating enzyme]-L-cysteine + N(6)-ubiquitinyl-[acceptor protein]-L-lysine.</text>
        <dbReference type="EC" id="2.3.2.27"/>
    </reaction>
</comment>
<dbReference type="InterPro" id="IPR051348">
    <property type="entry name" value="U-box_ubiquitin_ligases"/>
</dbReference>
<dbReference type="FunFam" id="3.30.200.20:FF:000162">
    <property type="entry name" value="Adenine nucleotide alpha hydrolase-like domain kinase"/>
    <property type="match status" value="1"/>
</dbReference>
<feature type="region of interest" description="Disordered" evidence="10">
    <location>
        <begin position="744"/>
        <end position="780"/>
    </location>
</feature>
<dbReference type="PROSITE" id="PS50011">
    <property type="entry name" value="PROTEIN_KINASE_DOM"/>
    <property type="match status" value="1"/>
</dbReference>
<dbReference type="PANTHER" id="PTHR45647">
    <property type="entry name" value="OS02G0152300 PROTEIN"/>
    <property type="match status" value="1"/>
</dbReference>
<protein>
    <recommendedName>
        <fullName evidence="3">RING-type E3 ubiquitin transferase</fullName>
        <ecNumber evidence="3">2.3.2.27</ecNumber>
    </recommendedName>
</protein>
<dbReference type="InterPro" id="IPR006016">
    <property type="entry name" value="UspA"/>
</dbReference>
<proteinExistence type="predicted"/>
<reference evidence="12 13" key="1">
    <citation type="submission" date="2024-01" db="EMBL/GenBank/DDBJ databases">
        <title>The genomes of 5 underutilized Papilionoideae crops provide insights into root nodulation and disease resistanc.</title>
        <authorList>
            <person name="Jiang F."/>
        </authorList>
    </citation>
    <scope>NUCLEOTIDE SEQUENCE [LARGE SCALE GENOMIC DNA]</scope>
    <source>
        <strain evidence="12">JINMINGXINNONG_FW02</strain>
        <tissue evidence="12">Leaves</tissue>
    </source>
</reference>
<dbReference type="Gene3D" id="3.30.200.20">
    <property type="entry name" value="Phosphorylase Kinase, domain 1"/>
    <property type="match status" value="1"/>
</dbReference>
<evidence type="ECO:0000256" key="1">
    <source>
        <dbReference type="ARBA" id="ARBA00000900"/>
    </source>
</evidence>
<comment type="caution">
    <text evidence="12">The sequence shown here is derived from an EMBL/GenBank/DDBJ whole genome shotgun (WGS) entry which is preliminary data.</text>
</comment>
<gene>
    <name evidence="12" type="ORF">VNO80_02764</name>
</gene>
<keyword evidence="6" id="KW-0833">Ubl conjugation pathway</keyword>
<dbReference type="SUPFAM" id="SSF56112">
    <property type="entry name" value="Protein kinase-like (PK-like)"/>
    <property type="match status" value="1"/>
</dbReference>
<dbReference type="Pfam" id="PF00069">
    <property type="entry name" value="Pkinase"/>
    <property type="match status" value="1"/>
</dbReference>
<dbReference type="InterPro" id="IPR014729">
    <property type="entry name" value="Rossmann-like_a/b/a_fold"/>
</dbReference>
<accession>A0AAN9NQI2</accession>
<dbReference type="Proteomes" id="UP001374584">
    <property type="component" value="Unassembled WGS sequence"/>
</dbReference>
<dbReference type="EMBL" id="JAYMYR010000002">
    <property type="protein sequence ID" value="KAK7377341.1"/>
    <property type="molecule type" value="Genomic_DNA"/>
</dbReference>
<dbReference type="SUPFAM" id="SSF52402">
    <property type="entry name" value="Adenine nucleotide alpha hydrolases-like"/>
    <property type="match status" value="1"/>
</dbReference>
<dbReference type="Pfam" id="PF00582">
    <property type="entry name" value="Usp"/>
    <property type="match status" value="1"/>
</dbReference>
<evidence type="ECO:0000256" key="3">
    <source>
        <dbReference type="ARBA" id="ARBA00012483"/>
    </source>
</evidence>
<evidence type="ECO:0000256" key="4">
    <source>
        <dbReference type="ARBA" id="ARBA00022679"/>
    </source>
</evidence>